<dbReference type="EMBL" id="GBXM01077276">
    <property type="protein sequence ID" value="JAH31301.1"/>
    <property type="molecule type" value="Transcribed_RNA"/>
</dbReference>
<proteinExistence type="predicted"/>
<accession>A0A0E9RQ76</accession>
<sequence length="32" mass="3569">MLNLINTLLINSNVLKLVSSKFDVKQKHGLTS</sequence>
<dbReference type="AlphaFoldDB" id="A0A0E9RQ76"/>
<reference evidence="1" key="2">
    <citation type="journal article" date="2015" name="Fish Shellfish Immunol.">
        <title>Early steps in the European eel (Anguilla anguilla)-Vibrio vulnificus interaction in the gills: Role of the RtxA13 toxin.</title>
        <authorList>
            <person name="Callol A."/>
            <person name="Pajuelo D."/>
            <person name="Ebbesson L."/>
            <person name="Teles M."/>
            <person name="MacKenzie S."/>
            <person name="Amaro C."/>
        </authorList>
    </citation>
    <scope>NUCLEOTIDE SEQUENCE</scope>
</reference>
<reference evidence="1" key="1">
    <citation type="submission" date="2014-11" db="EMBL/GenBank/DDBJ databases">
        <authorList>
            <person name="Amaro Gonzalez C."/>
        </authorList>
    </citation>
    <scope>NUCLEOTIDE SEQUENCE</scope>
</reference>
<organism evidence="1">
    <name type="scientific">Anguilla anguilla</name>
    <name type="common">European freshwater eel</name>
    <name type="synonym">Muraena anguilla</name>
    <dbReference type="NCBI Taxonomy" id="7936"/>
    <lineage>
        <taxon>Eukaryota</taxon>
        <taxon>Metazoa</taxon>
        <taxon>Chordata</taxon>
        <taxon>Craniata</taxon>
        <taxon>Vertebrata</taxon>
        <taxon>Euteleostomi</taxon>
        <taxon>Actinopterygii</taxon>
        <taxon>Neopterygii</taxon>
        <taxon>Teleostei</taxon>
        <taxon>Anguilliformes</taxon>
        <taxon>Anguillidae</taxon>
        <taxon>Anguilla</taxon>
    </lineage>
</organism>
<protein>
    <submittedName>
        <fullName evidence="1">Uncharacterized protein</fullName>
    </submittedName>
</protein>
<name>A0A0E9RQ76_ANGAN</name>
<evidence type="ECO:0000313" key="1">
    <source>
        <dbReference type="EMBL" id="JAH31301.1"/>
    </source>
</evidence>